<keyword evidence="3 5" id="KW-1133">Transmembrane helix</keyword>
<feature type="transmembrane region" description="Helical" evidence="5">
    <location>
        <begin position="175"/>
        <end position="193"/>
    </location>
</feature>
<evidence type="ECO:0000313" key="7">
    <source>
        <dbReference type="EMBL" id="MEJ8570205.1"/>
    </source>
</evidence>
<keyword evidence="7" id="KW-0645">Protease</keyword>
<sequence length="239" mass="26459">MFVPISDDNRLRHLPYQYVTVGLIAVNVLVYVFFTSGIFVDGLEPVAYSFGVIPAVFNDFRELPSQYAVVPEGMTLVTYQFVHGGFLHLVSNMLFLWVFGDNVEDAMGHWRFLAFYLLCGAGAGLAHDLVQPRSVAPLVGASGAVSGVIAAYLMLHPKVKVWVLVLWRLPLRLPASWVLGFWVVLQVVMVASTGSDEEVAWWAHIGGLVTGAVLVLFMRRRGVPLFDRGLVTATQPNRR</sequence>
<evidence type="ECO:0000256" key="4">
    <source>
        <dbReference type="ARBA" id="ARBA00023136"/>
    </source>
</evidence>
<name>A0AAW9REB0_9HYPH</name>
<reference evidence="7 8" key="1">
    <citation type="submission" date="2024-02" db="EMBL/GenBank/DDBJ databases">
        <title>Genome analysis and characterization of Microbaculum marinisediminis sp. nov., isolated from marine sediment.</title>
        <authorList>
            <person name="Du Z.-J."/>
            <person name="Ye Y.-Q."/>
            <person name="Zhang Z.-R."/>
            <person name="Yuan S.-M."/>
            <person name="Zhang X.-Y."/>
        </authorList>
    </citation>
    <scope>NUCLEOTIDE SEQUENCE [LARGE SCALE GENOMIC DNA]</scope>
    <source>
        <strain evidence="7 8">SDUM1044001</strain>
    </source>
</reference>
<dbReference type="EMBL" id="JAZHOF010000001">
    <property type="protein sequence ID" value="MEJ8570205.1"/>
    <property type="molecule type" value="Genomic_DNA"/>
</dbReference>
<dbReference type="InterPro" id="IPR050925">
    <property type="entry name" value="Rhomboid_protease_S54"/>
</dbReference>
<dbReference type="PANTHER" id="PTHR43731:SF26">
    <property type="entry name" value="RHOMBOID-LIKE PROTEIN 10, CHLOROPLASTIC"/>
    <property type="match status" value="1"/>
</dbReference>
<gene>
    <name evidence="7" type="ORF">V3328_01865</name>
</gene>
<dbReference type="GO" id="GO:0006508">
    <property type="term" value="P:proteolysis"/>
    <property type="evidence" value="ECO:0007669"/>
    <property type="project" value="UniProtKB-KW"/>
</dbReference>
<evidence type="ECO:0000256" key="5">
    <source>
        <dbReference type="SAM" id="Phobius"/>
    </source>
</evidence>
<feature type="transmembrane region" description="Helical" evidence="5">
    <location>
        <begin position="112"/>
        <end position="130"/>
    </location>
</feature>
<evidence type="ECO:0000256" key="2">
    <source>
        <dbReference type="ARBA" id="ARBA00022692"/>
    </source>
</evidence>
<accession>A0AAW9REB0</accession>
<feature type="transmembrane region" description="Helical" evidence="5">
    <location>
        <begin position="199"/>
        <end position="218"/>
    </location>
</feature>
<dbReference type="EC" id="3.4.21.-" evidence="7"/>
<feature type="transmembrane region" description="Helical" evidence="5">
    <location>
        <begin position="18"/>
        <end position="40"/>
    </location>
</feature>
<evidence type="ECO:0000256" key="1">
    <source>
        <dbReference type="ARBA" id="ARBA00004141"/>
    </source>
</evidence>
<dbReference type="GO" id="GO:0016020">
    <property type="term" value="C:membrane"/>
    <property type="evidence" value="ECO:0007669"/>
    <property type="project" value="UniProtKB-SubCell"/>
</dbReference>
<feature type="transmembrane region" description="Helical" evidence="5">
    <location>
        <begin position="136"/>
        <end position="155"/>
    </location>
</feature>
<keyword evidence="4 5" id="KW-0472">Membrane</keyword>
<dbReference type="InterPro" id="IPR022764">
    <property type="entry name" value="Peptidase_S54_rhomboid_dom"/>
</dbReference>
<proteinExistence type="predicted"/>
<comment type="subcellular location">
    <subcellularLocation>
        <location evidence="1">Membrane</location>
        <topology evidence="1">Multi-pass membrane protein</topology>
    </subcellularLocation>
</comment>
<evidence type="ECO:0000259" key="6">
    <source>
        <dbReference type="Pfam" id="PF01694"/>
    </source>
</evidence>
<organism evidence="7 8">
    <name type="scientific">Microbaculum marinum</name>
    <dbReference type="NCBI Taxonomy" id="1764581"/>
    <lineage>
        <taxon>Bacteria</taxon>
        <taxon>Pseudomonadati</taxon>
        <taxon>Pseudomonadota</taxon>
        <taxon>Alphaproteobacteria</taxon>
        <taxon>Hyphomicrobiales</taxon>
        <taxon>Tepidamorphaceae</taxon>
        <taxon>Microbaculum</taxon>
    </lineage>
</organism>
<dbReference type="Pfam" id="PF01694">
    <property type="entry name" value="Rhomboid"/>
    <property type="match status" value="1"/>
</dbReference>
<feature type="transmembrane region" description="Helical" evidence="5">
    <location>
        <begin position="81"/>
        <end position="100"/>
    </location>
</feature>
<dbReference type="SUPFAM" id="SSF144091">
    <property type="entry name" value="Rhomboid-like"/>
    <property type="match status" value="1"/>
</dbReference>
<dbReference type="RefSeq" id="WP_340327940.1">
    <property type="nucleotide sequence ID" value="NZ_JAZHOF010000001.1"/>
</dbReference>
<dbReference type="AlphaFoldDB" id="A0AAW9REB0"/>
<protein>
    <submittedName>
        <fullName evidence="7">Rhomboid family intramembrane serine protease</fullName>
        <ecNumber evidence="7">3.4.21.-</ecNumber>
    </submittedName>
</protein>
<dbReference type="InterPro" id="IPR035952">
    <property type="entry name" value="Rhomboid-like_sf"/>
</dbReference>
<feature type="domain" description="Peptidase S54 rhomboid" evidence="6">
    <location>
        <begin position="74"/>
        <end position="220"/>
    </location>
</feature>
<evidence type="ECO:0000256" key="3">
    <source>
        <dbReference type="ARBA" id="ARBA00022989"/>
    </source>
</evidence>
<dbReference type="Proteomes" id="UP001378188">
    <property type="component" value="Unassembled WGS sequence"/>
</dbReference>
<keyword evidence="2 5" id="KW-0812">Transmembrane</keyword>
<keyword evidence="8" id="KW-1185">Reference proteome</keyword>
<dbReference type="GO" id="GO:0004252">
    <property type="term" value="F:serine-type endopeptidase activity"/>
    <property type="evidence" value="ECO:0007669"/>
    <property type="project" value="InterPro"/>
</dbReference>
<evidence type="ECO:0000313" key="8">
    <source>
        <dbReference type="Proteomes" id="UP001378188"/>
    </source>
</evidence>
<dbReference type="PANTHER" id="PTHR43731">
    <property type="entry name" value="RHOMBOID PROTEASE"/>
    <property type="match status" value="1"/>
</dbReference>
<keyword evidence="7" id="KW-0378">Hydrolase</keyword>
<dbReference type="Gene3D" id="1.20.1540.10">
    <property type="entry name" value="Rhomboid-like"/>
    <property type="match status" value="1"/>
</dbReference>
<comment type="caution">
    <text evidence="7">The sequence shown here is derived from an EMBL/GenBank/DDBJ whole genome shotgun (WGS) entry which is preliminary data.</text>
</comment>